<evidence type="ECO:0000256" key="2">
    <source>
        <dbReference type="ARBA" id="ARBA00023125"/>
    </source>
</evidence>
<dbReference type="AlphaFoldDB" id="A0A8J3THR4"/>
<dbReference type="RefSeq" id="WP_203935898.1">
    <property type="nucleotide sequence ID" value="NZ_BOON01000060.1"/>
</dbReference>
<evidence type="ECO:0000313" key="5">
    <source>
        <dbReference type="EMBL" id="GII25846.1"/>
    </source>
</evidence>
<dbReference type="PANTHER" id="PTHR33164:SF104">
    <property type="entry name" value="TRANSCRIPTIONAL REGULATORY PROTEIN"/>
    <property type="match status" value="1"/>
</dbReference>
<keyword evidence="6" id="KW-1185">Reference proteome</keyword>
<dbReference type="GO" id="GO:0003700">
    <property type="term" value="F:DNA-binding transcription factor activity"/>
    <property type="evidence" value="ECO:0007669"/>
    <property type="project" value="InterPro"/>
</dbReference>
<dbReference type="InterPro" id="IPR039422">
    <property type="entry name" value="MarR/SlyA-like"/>
</dbReference>
<evidence type="ECO:0000256" key="1">
    <source>
        <dbReference type="ARBA" id="ARBA00023015"/>
    </source>
</evidence>
<gene>
    <name evidence="5" type="ORF">Pme01_54430</name>
</gene>
<dbReference type="GO" id="GO:0006950">
    <property type="term" value="P:response to stress"/>
    <property type="evidence" value="ECO:0007669"/>
    <property type="project" value="TreeGrafter"/>
</dbReference>
<organism evidence="5 6">
    <name type="scientific">Planosporangium mesophilum</name>
    <dbReference type="NCBI Taxonomy" id="689768"/>
    <lineage>
        <taxon>Bacteria</taxon>
        <taxon>Bacillati</taxon>
        <taxon>Actinomycetota</taxon>
        <taxon>Actinomycetes</taxon>
        <taxon>Micromonosporales</taxon>
        <taxon>Micromonosporaceae</taxon>
        <taxon>Planosporangium</taxon>
    </lineage>
</organism>
<evidence type="ECO:0000259" key="4">
    <source>
        <dbReference type="PROSITE" id="PS50995"/>
    </source>
</evidence>
<dbReference type="InterPro" id="IPR000835">
    <property type="entry name" value="HTH_MarR-typ"/>
</dbReference>
<proteinExistence type="predicted"/>
<accession>A0A8J3THR4</accession>
<feature type="domain" description="HTH marR-type" evidence="4">
    <location>
        <begin position="24"/>
        <end position="162"/>
    </location>
</feature>
<dbReference type="SMART" id="SM00347">
    <property type="entry name" value="HTH_MARR"/>
    <property type="match status" value="1"/>
</dbReference>
<protein>
    <submittedName>
        <fullName evidence="5">MarR family transcriptional regulator</fullName>
    </submittedName>
</protein>
<evidence type="ECO:0000256" key="3">
    <source>
        <dbReference type="ARBA" id="ARBA00023163"/>
    </source>
</evidence>
<dbReference type="SUPFAM" id="SSF46785">
    <property type="entry name" value="Winged helix' DNA-binding domain"/>
    <property type="match status" value="1"/>
</dbReference>
<evidence type="ECO:0000313" key="6">
    <source>
        <dbReference type="Proteomes" id="UP000599074"/>
    </source>
</evidence>
<dbReference type="PANTHER" id="PTHR33164">
    <property type="entry name" value="TRANSCRIPTIONAL REGULATOR, MARR FAMILY"/>
    <property type="match status" value="1"/>
</dbReference>
<keyword evidence="1" id="KW-0805">Transcription regulation</keyword>
<comment type="caution">
    <text evidence="5">The sequence shown here is derived from an EMBL/GenBank/DDBJ whole genome shotgun (WGS) entry which is preliminary data.</text>
</comment>
<name>A0A8J3THR4_9ACTN</name>
<dbReference type="PROSITE" id="PS01117">
    <property type="entry name" value="HTH_MARR_1"/>
    <property type="match status" value="1"/>
</dbReference>
<dbReference type="PRINTS" id="PR00598">
    <property type="entry name" value="HTHMARR"/>
</dbReference>
<dbReference type="Proteomes" id="UP000599074">
    <property type="component" value="Unassembled WGS sequence"/>
</dbReference>
<dbReference type="PROSITE" id="PS50995">
    <property type="entry name" value="HTH_MARR_2"/>
    <property type="match status" value="1"/>
</dbReference>
<sequence length="167" mass="18759">MENGARDSVDRHIERWSAVLPALDPCVEGAVTRMSFLVKHLKRVRQTLLAEHGLQNFEFETLHALAGRGDPYRAGPTELAEETRTSPAAMTGRLDALEQRGFVRRTPSPTDRRKVVVELTDAGRQAWLAAMSEEGTEEQRLMGVLTRREQQQLADLLRRMLLAAENG</sequence>
<dbReference type="Pfam" id="PF01047">
    <property type="entry name" value="MarR"/>
    <property type="match status" value="1"/>
</dbReference>
<keyword evidence="3" id="KW-0804">Transcription</keyword>
<keyword evidence="2" id="KW-0238">DNA-binding</keyword>
<dbReference type="InterPro" id="IPR036390">
    <property type="entry name" value="WH_DNA-bd_sf"/>
</dbReference>
<dbReference type="EMBL" id="BOON01000060">
    <property type="protein sequence ID" value="GII25846.1"/>
    <property type="molecule type" value="Genomic_DNA"/>
</dbReference>
<dbReference type="Gene3D" id="1.10.10.10">
    <property type="entry name" value="Winged helix-like DNA-binding domain superfamily/Winged helix DNA-binding domain"/>
    <property type="match status" value="1"/>
</dbReference>
<dbReference type="InterPro" id="IPR023187">
    <property type="entry name" value="Tscrpt_reg_MarR-type_CS"/>
</dbReference>
<reference evidence="5" key="1">
    <citation type="submission" date="2021-01" db="EMBL/GenBank/DDBJ databases">
        <title>Whole genome shotgun sequence of Planosporangium mesophilum NBRC 109066.</title>
        <authorList>
            <person name="Komaki H."/>
            <person name="Tamura T."/>
        </authorList>
    </citation>
    <scope>NUCLEOTIDE SEQUENCE</scope>
    <source>
        <strain evidence="5">NBRC 109066</strain>
    </source>
</reference>
<dbReference type="GO" id="GO:0003677">
    <property type="term" value="F:DNA binding"/>
    <property type="evidence" value="ECO:0007669"/>
    <property type="project" value="UniProtKB-KW"/>
</dbReference>
<dbReference type="InterPro" id="IPR036388">
    <property type="entry name" value="WH-like_DNA-bd_sf"/>
</dbReference>